<comment type="caution">
    <text evidence="3">The sequence shown here is derived from an EMBL/GenBank/DDBJ whole genome shotgun (WGS) entry which is preliminary data.</text>
</comment>
<feature type="compositionally biased region" description="Low complexity" evidence="1">
    <location>
        <begin position="105"/>
        <end position="218"/>
    </location>
</feature>
<evidence type="ECO:0000313" key="4">
    <source>
        <dbReference type="Proteomes" id="UP000606008"/>
    </source>
</evidence>
<evidence type="ECO:0000256" key="2">
    <source>
        <dbReference type="SAM" id="SignalP"/>
    </source>
</evidence>
<feature type="signal peptide" evidence="2">
    <location>
        <begin position="1"/>
        <end position="20"/>
    </location>
</feature>
<dbReference type="Proteomes" id="UP000606008">
    <property type="component" value="Unassembled WGS sequence"/>
</dbReference>
<reference evidence="3" key="1">
    <citation type="submission" date="2024-05" db="EMBL/GenBank/DDBJ databases">
        <authorList>
            <person name="Jung D.-H."/>
        </authorList>
    </citation>
    <scope>NUCLEOTIDE SEQUENCE</scope>
    <source>
        <strain evidence="3">JA-25</strain>
    </source>
</reference>
<keyword evidence="2" id="KW-0732">Signal</keyword>
<accession>A0ABX0QRC9</accession>
<feature type="chain" id="PRO_5045539142" evidence="2">
    <location>
        <begin position="21"/>
        <end position="406"/>
    </location>
</feature>
<gene>
    <name evidence="3" type="ORF">F7231_24245</name>
</gene>
<feature type="region of interest" description="Disordered" evidence="1">
    <location>
        <begin position="105"/>
        <end position="219"/>
    </location>
</feature>
<dbReference type="EMBL" id="WAEL01000011">
    <property type="protein sequence ID" value="NID13303.1"/>
    <property type="molecule type" value="Genomic_DNA"/>
</dbReference>
<name>A0ABX0QRC9_9BACT</name>
<evidence type="ECO:0000256" key="1">
    <source>
        <dbReference type="SAM" id="MobiDB-lite"/>
    </source>
</evidence>
<sequence length="406" mass="42005">MKMNKVLLAVGLLSAGVAFGQNQTTRTSSTTTSTSNYNSSNTNNENSRNATMGTNSSTNRPTSTTGTPYSSGSTTGSSMGTSGMSTGSYSNSSATGSYNSTGMGTGTASGSYSGSSTSGSYNSNGMGTGTSTTGSYNSNSMGTGTSTTTPSTNGSYNSNSMGTGTSTTTPSTNGSYNTNSMGNGTSATTPTTTDTYNSGAATNGSTVTTNSTYSTETTARPARTNDYKNFAYGIYAGVNTTRFRGESINAENPSGRLGYQAGFFVRGGGRLFGQIGAEYFASSSNYFRPNDGQSAAAIRDQINIRYIQVPVYIGYKLTESDRGISAIRVQAGVEYANRISSTSGQFNLSDSEIKSGSFNALGQLGFDMGPFLIDLTYHHGLSNAVQITNFQGSSRRILSASVGFKF</sequence>
<proteinExistence type="predicted"/>
<organism evidence="3 4">
    <name type="scientific">Fibrivirga algicola</name>
    <dbReference type="NCBI Taxonomy" id="2950420"/>
    <lineage>
        <taxon>Bacteria</taxon>
        <taxon>Pseudomonadati</taxon>
        <taxon>Bacteroidota</taxon>
        <taxon>Cytophagia</taxon>
        <taxon>Cytophagales</taxon>
        <taxon>Spirosomataceae</taxon>
        <taxon>Fibrivirga</taxon>
    </lineage>
</organism>
<keyword evidence="4" id="KW-1185">Reference proteome</keyword>
<feature type="region of interest" description="Disordered" evidence="1">
    <location>
        <begin position="22"/>
        <end position="93"/>
    </location>
</feature>
<protein>
    <submittedName>
        <fullName evidence="3">PorT family protein</fullName>
    </submittedName>
</protein>
<evidence type="ECO:0000313" key="3">
    <source>
        <dbReference type="EMBL" id="NID13303.1"/>
    </source>
</evidence>